<comment type="catalytic activity">
    <reaction evidence="1 17">
        <text>2 a phenolic donor + H2O2 = 2 a phenolic radical donor + 2 H2O</text>
        <dbReference type="Rhea" id="RHEA:56136"/>
        <dbReference type="ChEBI" id="CHEBI:15377"/>
        <dbReference type="ChEBI" id="CHEBI:16240"/>
        <dbReference type="ChEBI" id="CHEBI:139520"/>
        <dbReference type="ChEBI" id="CHEBI:139521"/>
        <dbReference type="EC" id="1.11.1.7"/>
    </reaction>
</comment>
<dbReference type="GO" id="GO:0006979">
    <property type="term" value="P:response to oxidative stress"/>
    <property type="evidence" value="ECO:0007669"/>
    <property type="project" value="UniProtKB-UniRule"/>
</dbReference>
<feature type="binding site" evidence="13">
    <location>
        <position position="142"/>
    </location>
    <ligand>
        <name>substrate</name>
    </ligand>
</feature>
<dbReference type="PANTHER" id="PTHR31388">
    <property type="entry name" value="PEROXIDASE 72-RELATED"/>
    <property type="match status" value="1"/>
</dbReference>
<dbReference type="EMBL" id="KI632344">
    <property type="protein sequence ID" value="EYU17994.1"/>
    <property type="molecule type" value="Genomic_DNA"/>
</dbReference>
<evidence type="ECO:0000256" key="7">
    <source>
        <dbReference type="ARBA" id="ARBA00022837"/>
    </source>
</evidence>
<dbReference type="AlphaFoldDB" id="A0A022PR96"/>
<feature type="binding site" evidence="14">
    <location>
        <position position="51"/>
    </location>
    <ligand>
        <name>Ca(2+)</name>
        <dbReference type="ChEBI" id="CHEBI:29108"/>
        <label>1</label>
    </ligand>
</feature>
<evidence type="ECO:0000256" key="15">
    <source>
        <dbReference type="PIRSR" id="PIRSR600823-4"/>
    </source>
</evidence>
<evidence type="ECO:0000256" key="3">
    <source>
        <dbReference type="ARBA" id="ARBA00012313"/>
    </source>
</evidence>
<protein>
    <recommendedName>
        <fullName evidence="3 17">Peroxidase</fullName>
        <ecNumber evidence="3 17">1.11.1.7</ecNumber>
    </recommendedName>
</protein>
<keyword evidence="6 14" id="KW-0479">Metal-binding</keyword>
<dbReference type="GO" id="GO:0046872">
    <property type="term" value="F:metal ion binding"/>
    <property type="evidence" value="ECO:0007669"/>
    <property type="project" value="UniProtKB-UniRule"/>
</dbReference>
<feature type="binding site" evidence="14">
    <location>
        <position position="67"/>
    </location>
    <ligand>
        <name>Ca(2+)</name>
        <dbReference type="ChEBI" id="CHEBI:29108"/>
        <label>1</label>
    </ligand>
</feature>
<keyword evidence="9 14" id="KW-0408">Iron</keyword>
<dbReference type="GO" id="GO:0140825">
    <property type="term" value="F:lactoperoxidase activity"/>
    <property type="evidence" value="ECO:0007669"/>
    <property type="project" value="UniProtKB-EC"/>
</dbReference>
<dbReference type="CDD" id="cd00693">
    <property type="entry name" value="secretory_peroxidase"/>
    <property type="match status" value="1"/>
</dbReference>
<evidence type="ECO:0000256" key="1">
    <source>
        <dbReference type="ARBA" id="ARBA00000189"/>
    </source>
</evidence>
<feature type="binding site" evidence="14">
    <location>
        <position position="49"/>
    </location>
    <ligand>
        <name>Ca(2+)</name>
        <dbReference type="ChEBI" id="CHEBI:29108"/>
        <label>1</label>
    </ligand>
</feature>
<dbReference type="PROSITE" id="PS00436">
    <property type="entry name" value="PEROXIDASE_2"/>
    <property type="match status" value="1"/>
</dbReference>
<feature type="non-terminal residue" evidence="19">
    <location>
        <position position="1"/>
    </location>
</feature>
<dbReference type="EC" id="1.11.1.7" evidence="3 17"/>
<dbReference type="InterPro" id="IPR019793">
    <property type="entry name" value="Peroxidases_heam-ligand_BS"/>
</dbReference>
<sequence>CNAQLSTTFYATTCPNISSVVLNVIQQAQRADVRAAPKLIRLHFHDCFVDGCDGSLLLDNADGILSEKDAFPNAGSVDGFGIVDNMKTALESVCPGVVSCADILALASQISVNLVGGPSYSVPLGRRDGRTANRAGANTELPSPFANLDELRSNFSAKGLDSTDLVALSGAHTFGRAKCNTFSHRLYNFANSGGPDQTIEPTYLETLRQTCPQNGAGTTLENLDQSTPDEFDNEYFENLQSGKGLLQTDQLLFSSTGSDTVAIVDRFGDSETEFFDAFVRSIIKMGNIAPLTGTQGEIRADCKRVN</sequence>
<feature type="disulfide bond" evidence="16">
    <location>
        <begin position="100"/>
        <end position="302"/>
    </location>
</feature>
<dbReference type="Proteomes" id="UP000030748">
    <property type="component" value="Unassembled WGS sequence"/>
</dbReference>
<accession>A0A022PR96</accession>
<dbReference type="InterPro" id="IPR000823">
    <property type="entry name" value="Peroxidase_pln"/>
</dbReference>
<dbReference type="InterPro" id="IPR010255">
    <property type="entry name" value="Haem_peroxidase_sf"/>
</dbReference>
<dbReference type="InterPro" id="IPR033905">
    <property type="entry name" value="Secretory_peroxidase"/>
</dbReference>
<evidence type="ECO:0000313" key="19">
    <source>
        <dbReference type="EMBL" id="EYU17994.1"/>
    </source>
</evidence>
<dbReference type="GO" id="GO:0042744">
    <property type="term" value="P:hydrogen peroxide catabolic process"/>
    <property type="evidence" value="ECO:0007669"/>
    <property type="project" value="UniProtKB-KW"/>
</dbReference>
<feature type="binding site" evidence="14">
    <location>
        <position position="46"/>
    </location>
    <ligand>
        <name>Ca(2+)</name>
        <dbReference type="ChEBI" id="CHEBI:29108"/>
        <label>1</label>
    </ligand>
</feature>
<evidence type="ECO:0000256" key="12">
    <source>
        <dbReference type="PIRSR" id="PIRSR600823-1"/>
    </source>
</evidence>
<feature type="disulfide bond" evidence="16">
    <location>
        <begin position="14"/>
        <end position="94"/>
    </location>
</feature>
<comment type="similarity">
    <text evidence="17">Belongs to the peroxidase family. Classical plant (class III) peroxidase subfamily.</text>
</comment>
<comment type="subcellular location">
    <subcellularLocation>
        <location evidence="17">Secreted</location>
    </subcellularLocation>
</comment>
<dbReference type="FunFam" id="1.10.520.10:FF:000009">
    <property type="entry name" value="Peroxidase"/>
    <property type="match status" value="1"/>
</dbReference>
<feature type="binding site" evidence="14">
    <location>
        <position position="173"/>
    </location>
    <ligand>
        <name>Ca(2+)</name>
        <dbReference type="ChEBI" id="CHEBI:29108"/>
        <label>2</label>
    </ligand>
</feature>
<dbReference type="Gene3D" id="1.10.520.10">
    <property type="match status" value="1"/>
</dbReference>
<feature type="binding site" description="axial binding residue" evidence="14">
    <location>
        <position position="172"/>
    </location>
    <ligand>
        <name>heme b</name>
        <dbReference type="ChEBI" id="CHEBI:60344"/>
    </ligand>
    <ligandPart>
        <name>Fe</name>
        <dbReference type="ChEBI" id="CHEBI:18248"/>
    </ligandPart>
</feature>
<dbReference type="PROSITE" id="PS50873">
    <property type="entry name" value="PEROXIDASE_4"/>
    <property type="match status" value="1"/>
</dbReference>
<evidence type="ECO:0000256" key="2">
    <source>
        <dbReference type="ARBA" id="ARBA00006873"/>
    </source>
</evidence>
<feature type="active site" description="Proton acceptor" evidence="12">
    <location>
        <position position="45"/>
    </location>
</feature>
<organism evidence="19 20">
    <name type="scientific">Erythranthe guttata</name>
    <name type="common">Yellow monkey flower</name>
    <name type="synonym">Mimulus guttatus</name>
    <dbReference type="NCBI Taxonomy" id="4155"/>
    <lineage>
        <taxon>Eukaryota</taxon>
        <taxon>Viridiplantae</taxon>
        <taxon>Streptophyta</taxon>
        <taxon>Embryophyta</taxon>
        <taxon>Tracheophyta</taxon>
        <taxon>Spermatophyta</taxon>
        <taxon>Magnoliopsida</taxon>
        <taxon>eudicotyledons</taxon>
        <taxon>Gunneridae</taxon>
        <taxon>Pentapetalae</taxon>
        <taxon>asterids</taxon>
        <taxon>lamiids</taxon>
        <taxon>Lamiales</taxon>
        <taxon>Phrymaceae</taxon>
        <taxon>Erythranthe</taxon>
    </lineage>
</organism>
<dbReference type="GO" id="GO:0020037">
    <property type="term" value="F:heme binding"/>
    <property type="evidence" value="ECO:0007669"/>
    <property type="project" value="UniProtKB-UniRule"/>
</dbReference>
<keyword evidence="17" id="KW-0376">Hydrogen peroxide</keyword>
<feature type="binding site" evidence="14">
    <location>
        <position position="232"/>
    </location>
    <ligand>
        <name>Ca(2+)</name>
        <dbReference type="ChEBI" id="CHEBI:29108"/>
        <label>2</label>
    </ligand>
</feature>
<evidence type="ECO:0000313" key="20">
    <source>
        <dbReference type="Proteomes" id="UP000030748"/>
    </source>
</evidence>
<keyword evidence="20" id="KW-1185">Reference proteome</keyword>
<dbReference type="GO" id="GO:0004601">
    <property type="term" value="F:peroxidase activity"/>
    <property type="evidence" value="ECO:0000318"/>
    <property type="project" value="GO_Central"/>
</dbReference>
<dbReference type="GO" id="GO:0005576">
    <property type="term" value="C:extracellular region"/>
    <property type="evidence" value="ECO:0007669"/>
    <property type="project" value="UniProtKB-SubCell"/>
</dbReference>
<comment type="similarity">
    <text evidence="2">Belongs to the peroxidase family. Ascorbate peroxidase subfamily.</text>
</comment>
<dbReference type="Gene3D" id="1.10.420.10">
    <property type="entry name" value="Peroxidase, domain 2"/>
    <property type="match status" value="1"/>
</dbReference>
<comment type="cofactor">
    <cofactor evidence="14 17">
        <name>heme b</name>
        <dbReference type="ChEBI" id="CHEBI:60344"/>
    </cofactor>
    <text evidence="14 17">Binds 1 heme b (iron(II)-protoporphyrin IX) group per subunit.</text>
</comment>
<feature type="binding site" evidence="14">
    <location>
        <position position="53"/>
    </location>
    <ligand>
        <name>Ca(2+)</name>
        <dbReference type="ChEBI" id="CHEBI:29108"/>
        <label>1</label>
    </ligand>
</feature>
<evidence type="ECO:0000256" key="13">
    <source>
        <dbReference type="PIRSR" id="PIRSR600823-2"/>
    </source>
</evidence>
<dbReference type="GO" id="GO:0009505">
    <property type="term" value="C:plant-type cell wall"/>
    <property type="evidence" value="ECO:0000318"/>
    <property type="project" value="GO_Central"/>
</dbReference>
<dbReference type="FunFam" id="1.10.420.10:FF:000001">
    <property type="entry name" value="Peroxidase"/>
    <property type="match status" value="1"/>
</dbReference>
<evidence type="ECO:0000256" key="16">
    <source>
        <dbReference type="PIRSR" id="PIRSR600823-5"/>
    </source>
</evidence>
<comment type="function">
    <text evidence="17">Removal of H(2)O(2), oxidation of toxic reductants, biosynthesis and degradation of lignin, suberization, auxin catabolism, response to environmental stresses such as wounding, pathogen attack and oxidative stress.</text>
</comment>
<dbReference type="PRINTS" id="PR00461">
    <property type="entry name" value="PLPEROXIDASE"/>
</dbReference>
<gene>
    <name evidence="19" type="ORF">MIMGU_mgv1a025866mg</name>
</gene>
<feature type="domain" description="Plant heme peroxidase family profile" evidence="18">
    <location>
        <begin position="4"/>
        <end position="306"/>
    </location>
</feature>
<proteinExistence type="inferred from homology"/>
<keyword evidence="11" id="KW-0325">Glycoprotein</keyword>
<keyword evidence="4 17" id="KW-0575">Peroxidase</keyword>
<dbReference type="InterPro" id="IPR019794">
    <property type="entry name" value="Peroxidases_AS"/>
</dbReference>
<reference evidence="19 20" key="1">
    <citation type="journal article" date="2013" name="Proc. Natl. Acad. Sci. U.S.A.">
        <title>Fine-scale variation in meiotic recombination in Mimulus inferred from population shotgun sequencing.</title>
        <authorList>
            <person name="Hellsten U."/>
            <person name="Wright K.M."/>
            <person name="Jenkins J."/>
            <person name="Shu S."/>
            <person name="Yuan Y."/>
            <person name="Wessler S.R."/>
            <person name="Schmutz J."/>
            <person name="Willis J.H."/>
            <person name="Rokhsar D.S."/>
        </authorList>
    </citation>
    <scope>NUCLEOTIDE SEQUENCE [LARGE SCALE GENOMIC DNA]</scope>
    <source>
        <strain evidence="20">cv. DUN x IM62</strain>
    </source>
</reference>
<evidence type="ECO:0000256" key="8">
    <source>
        <dbReference type="ARBA" id="ARBA00023002"/>
    </source>
</evidence>
<feature type="disulfide bond" evidence="16">
    <location>
        <begin position="179"/>
        <end position="211"/>
    </location>
</feature>
<evidence type="ECO:0000256" key="9">
    <source>
        <dbReference type="ARBA" id="ARBA00023004"/>
    </source>
</evidence>
<evidence type="ECO:0000256" key="17">
    <source>
        <dbReference type="RuleBase" id="RU362060"/>
    </source>
</evidence>
<evidence type="ECO:0000256" key="5">
    <source>
        <dbReference type="ARBA" id="ARBA00022617"/>
    </source>
</evidence>
<dbReference type="SUPFAM" id="SSF48113">
    <property type="entry name" value="Heme-dependent peroxidases"/>
    <property type="match status" value="1"/>
</dbReference>
<evidence type="ECO:0000256" key="6">
    <source>
        <dbReference type="ARBA" id="ARBA00022723"/>
    </source>
</evidence>
<evidence type="ECO:0000256" key="11">
    <source>
        <dbReference type="ARBA" id="ARBA00023180"/>
    </source>
</evidence>
<feature type="site" description="Transition state stabilizer" evidence="15">
    <location>
        <position position="41"/>
    </location>
</feature>
<dbReference type="PANTHER" id="PTHR31388:SF147">
    <property type="entry name" value="PEROXIDASE 58"/>
    <property type="match status" value="1"/>
</dbReference>
<comment type="cofactor">
    <cofactor evidence="14 17">
        <name>Ca(2+)</name>
        <dbReference type="ChEBI" id="CHEBI:29108"/>
    </cofactor>
    <text evidence="14 17">Binds 2 calcium ions per subunit.</text>
</comment>
<feature type="disulfide bond" evidence="16">
    <location>
        <begin position="47"/>
        <end position="52"/>
    </location>
</feature>
<evidence type="ECO:0000256" key="14">
    <source>
        <dbReference type="PIRSR" id="PIRSR600823-3"/>
    </source>
</evidence>
<name>A0A022PR96_ERYGU</name>
<keyword evidence="7 14" id="KW-0106">Calcium</keyword>
<feature type="binding site" evidence="14">
    <location>
        <position position="224"/>
    </location>
    <ligand>
        <name>Ca(2+)</name>
        <dbReference type="ChEBI" id="CHEBI:29108"/>
        <label>2</label>
    </ligand>
</feature>
<dbReference type="InterPro" id="IPR002016">
    <property type="entry name" value="Haem_peroxidase"/>
</dbReference>
<dbReference type="Pfam" id="PF00141">
    <property type="entry name" value="peroxidase"/>
    <property type="match status" value="1"/>
</dbReference>
<keyword evidence="17" id="KW-0964">Secreted</keyword>
<dbReference type="PRINTS" id="PR00458">
    <property type="entry name" value="PEROXIDASE"/>
</dbReference>
<feature type="binding site" evidence="14">
    <location>
        <position position="55"/>
    </location>
    <ligand>
        <name>Ca(2+)</name>
        <dbReference type="ChEBI" id="CHEBI:29108"/>
        <label>1</label>
    </ligand>
</feature>
<keyword evidence="8 17" id="KW-0560">Oxidoreductase</keyword>
<evidence type="ECO:0000259" key="18">
    <source>
        <dbReference type="PROSITE" id="PS50873"/>
    </source>
</evidence>
<evidence type="ECO:0000256" key="4">
    <source>
        <dbReference type="ARBA" id="ARBA00022559"/>
    </source>
</evidence>
<dbReference type="eggNOG" id="ENOG502QVXS">
    <property type="taxonomic scope" value="Eukaryota"/>
</dbReference>
<feature type="binding site" evidence="14">
    <location>
        <position position="227"/>
    </location>
    <ligand>
        <name>Ca(2+)</name>
        <dbReference type="ChEBI" id="CHEBI:29108"/>
        <label>2</label>
    </ligand>
</feature>
<dbReference type="STRING" id="4155.A0A022PR96"/>
<evidence type="ECO:0000256" key="10">
    <source>
        <dbReference type="ARBA" id="ARBA00023157"/>
    </source>
</evidence>
<keyword evidence="5 17" id="KW-0349">Heme</keyword>
<keyword evidence="10 16" id="KW-1015">Disulfide bond</keyword>
<dbReference type="PROSITE" id="PS00435">
    <property type="entry name" value="PEROXIDASE_1"/>
    <property type="match status" value="1"/>
</dbReference>